<name>A0A8T3VTY8_9EURY</name>
<gene>
    <name evidence="1" type="ORF">E7Z74_07390</name>
</gene>
<reference evidence="1" key="1">
    <citation type="submission" date="2019-04" db="EMBL/GenBank/DDBJ databases">
        <title>Evolution of Biomass-Degrading Anaerobic Consortia Revealed by Metagenomics.</title>
        <authorList>
            <person name="Peng X."/>
        </authorList>
    </citation>
    <scope>NUCLEOTIDE SEQUENCE</scope>
    <source>
        <strain evidence="1">SIG13</strain>
    </source>
</reference>
<evidence type="ECO:0000313" key="1">
    <source>
        <dbReference type="EMBL" id="MBE6511069.1"/>
    </source>
</evidence>
<evidence type="ECO:0008006" key="3">
    <source>
        <dbReference type="Google" id="ProtNLM"/>
    </source>
</evidence>
<dbReference type="InterPro" id="IPR008964">
    <property type="entry name" value="Invasin/intimin_cell_adhesion"/>
</dbReference>
<protein>
    <recommendedName>
        <fullName evidence="3">Adhesin-like protein</fullName>
    </recommendedName>
</protein>
<evidence type="ECO:0000313" key="2">
    <source>
        <dbReference type="Proteomes" id="UP000713479"/>
    </source>
</evidence>
<comment type="caution">
    <text evidence="1">The sequence shown here is derived from an EMBL/GenBank/DDBJ whole genome shotgun (WGS) entry which is preliminary data.</text>
</comment>
<dbReference type="SUPFAM" id="SSF49447">
    <property type="entry name" value="Second domain of Mu2 adaptin subunit (ap50) of ap2 adaptor"/>
    <property type="match status" value="1"/>
</dbReference>
<sequence length="463" mass="52389">MYVATHIFESQYFENSIELIECTRSVLIGEGMSAHFKIKHLFNEKTVVFNLGNEADFVTASVSHGSFTYDSQNHLLYWTIPAINQEKDIMLTIKPKSKGYFNLNTHITGMTENHNVVYYVTEQSVNIDSANFEKYKGGPQNLNIYLKDKNRISLMGEKVAILINGITYYHQVPAQGFISFPVNLNPGEYDVKIWYDGKFGKNQTTAHITIKSTLFGNDIVKYYKNDTQFYASFLDGNGNPLKNANINFNINGVIYTRMTDGNGVAKLNINLSPNKYIITSINLATGEQKSNYITVKHVLTENKDLIKYYKNDSQYTLKILDGQGKPQSGEKVTFNINGVFYDRISNNGYVKLNINLTPGNYIITASYNGYSVSNNIRVLSRLLSDDMNMNYKDGSTFKVSVLDETGNIITGENVTFNINGVFYNRTVGENGFAKLNINLMPGKYIITSYWRDCIKSNIITIKS</sequence>
<dbReference type="SUPFAM" id="SSF49373">
    <property type="entry name" value="Invasin/intimin cell-adhesion fragments"/>
    <property type="match status" value="1"/>
</dbReference>
<dbReference type="EMBL" id="SUTF01000008">
    <property type="protein sequence ID" value="MBE6511069.1"/>
    <property type="molecule type" value="Genomic_DNA"/>
</dbReference>
<dbReference type="Proteomes" id="UP000713479">
    <property type="component" value="Unassembled WGS sequence"/>
</dbReference>
<proteinExistence type="predicted"/>
<accession>A0A8T3VTY8</accession>
<dbReference type="Gene3D" id="2.60.40.1170">
    <property type="entry name" value="Mu homology domain, subdomain B"/>
    <property type="match status" value="1"/>
</dbReference>
<dbReference type="AlphaFoldDB" id="A0A8T3VTY8"/>
<dbReference type="InterPro" id="IPR036168">
    <property type="entry name" value="AP2_Mu_C_sf"/>
</dbReference>
<organism evidence="1 2">
    <name type="scientific">Methanobrevibacter millerae</name>
    <dbReference type="NCBI Taxonomy" id="230361"/>
    <lineage>
        <taxon>Archaea</taxon>
        <taxon>Methanobacteriati</taxon>
        <taxon>Methanobacteriota</taxon>
        <taxon>Methanomada group</taxon>
        <taxon>Methanobacteria</taxon>
        <taxon>Methanobacteriales</taxon>
        <taxon>Methanobacteriaceae</taxon>
        <taxon>Methanobrevibacter</taxon>
    </lineage>
</organism>